<dbReference type="Proteomes" id="UP000637643">
    <property type="component" value="Unassembled WGS sequence"/>
</dbReference>
<dbReference type="RefSeq" id="WP_189023532.1">
    <property type="nucleotide sequence ID" value="NZ_BMKR01000005.1"/>
</dbReference>
<evidence type="ECO:0000313" key="2">
    <source>
        <dbReference type="Proteomes" id="UP000637643"/>
    </source>
</evidence>
<accession>A0A917C6A1</accession>
<comment type="caution">
    <text evidence="1">The sequence shown here is derived from an EMBL/GenBank/DDBJ whole genome shotgun (WGS) entry which is preliminary data.</text>
</comment>
<proteinExistence type="predicted"/>
<gene>
    <name evidence="1" type="ORF">GCM10010912_15340</name>
</gene>
<dbReference type="EMBL" id="BMKR01000005">
    <property type="protein sequence ID" value="GGF71118.1"/>
    <property type="molecule type" value="Genomic_DNA"/>
</dbReference>
<name>A0A917C6A1_9BACL</name>
<sequence>MQRCSIDLGSRDVTEGLFYPEEGSIRKEDATPALIRHISEQGLEHYAKWLLQLEQDDAECIRYPRFKISDDKSGIYIRL</sequence>
<organism evidence="1 2">
    <name type="scientific">Paenibacillus albidus</name>
    <dbReference type="NCBI Taxonomy" id="2041023"/>
    <lineage>
        <taxon>Bacteria</taxon>
        <taxon>Bacillati</taxon>
        <taxon>Bacillota</taxon>
        <taxon>Bacilli</taxon>
        <taxon>Bacillales</taxon>
        <taxon>Paenibacillaceae</taxon>
        <taxon>Paenibacillus</taxon>
    </lineage>
</organism>
<reference evidence="1" key="1">
    <citation type="journal article" date="2014" name="Int. J. Syst. Evol. Microbiol.">
        <title>Complete genome sequence of Corynebacterium casei LMG S-19264T (=DSM 44701T), isolated from a smear-ripened cheese.</title>
        <authorList>
            <consortium name="US DOE Joint Genome Institute (JGI-PGF)"/>
            <person name="Walter F."/>
            <person name="Albersmeier A."/>
            <person name="Kalinowski J."/>
            <person name="Ruckert C."/>
        </authorList>
    </citation>
    <scope>NUCLEOTIDE SEQUENCE</scope>
    <source>
        <strain evidence="1">CGMCC 1.16134</strain>
    </source>
</reference>
<evidence type="ECO:0000313" key="1">
    <source>
        <dbReference type="EMBL" id="GGF71118.1"/>
    </source>
</evidence>
<reference evidence="1" key="2">
    <citation type="submission" date="2020-09" db="EMBL/GenBank/DDBJ databases">
        <authorList>
            <person name="Sun Q."/>
            <person name="Zhou Y."/>
        </authorList>
    </citation>
    <scope>NUCLEOTIDE SEQUENCE</scope>
    <source>
        <strain evidence="1">CGMCC 1.16134</strain>
    </source>
</reference>
<keyword evidence="2" id="KW-1185">Reference proteome</keyword>
<dbReference type="AlphaFoldDB" id="A0A917C6A1"/>
<protein>
    <submittedName>
        <fullName evidence="1">Uncharacterized protein</fullName>
    </submittedName>
</protein>